<evidence type="ECO:0000259" key="10">
    <source>
        <dbReference type="Pfam" id="PF02823"/>
    </source>
</evidence>
<evidence type="ECO:0000256" key="3">
    <source>
        <dbReference type="ARBA" id="ARBA00022448"/>
    </source>
</evidence>
<dbReference type="NCBIfam" id="TIGR01216">
    <property type="entry name" value="ATP_synt_epsi"/>
    <property type="match status" value="1"/>
</dbReference>
<dbReference type="InterPro" id="IPR001469">
    <property type="entry name" value="ATP_synth_F1_dsu/esu"/>
</dbReference>
<evidence type="ECO:0000256" key="9">
    <source>
        <dbReference type="RuleBase" id="RU003656"/>
    </source>
</evidence>
<protein>
    <recommendedName>
        <fullName evidence="8">ATP synthase epsilon chain</fullName>
    </recommendedName>
    <alternativeName>
        <fullName evidence="8">ATP synthase F1 sector epsilon subunit</fullName>
    </alternativeName>
    <alternativeName>
        <fullName evidence="8">F-ATPase epsilon subunit</fullName>
    </alternativeName>
</protein>
<dbReference type="GO" id="GO:0005886">
    <property type="term" value="C:plasma membrane"/>
    <property type="evidence" value="ECO:0007669"/>
    <property type="project" value="UniProtKB-SubCell"/>
</dbReference>
<accession>A0A852WDU1</accession>
<dbReference type="SUPFAM" id="SSF51344">
    <property type="entry name" value="Epsilon subunit of F1F0-ATP synthase N-terminal domain"/>
    <property type="match status" value="1"/>
</dbReference>
<dbReference type="EMBL" id="JACCCZ010000001">
    <property type="protein sequence ID" value="NYG03866.1"/>
    <property type="molecule type" value="Genomic_DNA"/>
</dbReference>
<keyword evidence="5 8" id="KW-0472">Membrane</keyword>
<keyword evidence="8" id="KW-1003">Cell membrane</keyword>
<dbReference type="GO" id="GO:0005524">
    <property type="term" value="F:ATP binding"/>
    <property type="evidence" value="ECO:0007669"/>
    <property type="project" value="UniProtKB-UniRule"/>
</dbReference>
<gene>
    <name evidence="8" type="primary">atpC</name>
    <name evidence="11" type="ORF">HDA37_004151</name>
</gene>
<keyword evidence="3 8" id="KW-0813">Transport</keyword>
<keyword evidence="6 8" id="KW-0139">CF(1)</keyword>
<dbReference type="Proteomes" id="UP000549695">
    <property type="component" value="Unassembled WGS sequence"/>
</dbReference>
<keyword evidence="4 8" id="KW-0406">Ion transport</keyword>
<dbReference type="NCBIfam" id="NF001852">
    <property type="entry name" value="PRK00571.2-5"/>
    <property type="match status" value="1"/>
</dbReference>
<evidence type="ECO:0000256" key="1">
    <source>
        <dbReference type="ARBA" id="ARBA00004202"/>
    </source>
</evidence>
<dbReference type="CDD" id="cd12152">
    <property type="entry name" value="F1-ATPase_delta"/>
    <property type="match status" value="1"/>
</dbReference>
<evidence type="ECO:0000313" key="11">
    <source>
        <dbReference type="EMBL" id="NYG03866.1"/>
    </source>
</evidence>
<feature type="domain" description="ATP synthase F1 complex delta/epsilon subunit N-terminal" evidence="10">
    <location>
        <begin position="5"/>
        <end position="85"/>
    </location>
</feature>
<dbReference type="Pfam" id="PF02823">
    <property type="entry name" value="ATP-synt_DE_N"/>
    <property type="match status" value="1"/>
</dbReference>
<dbReference type="NCBIfam" id="NF009977">
    <property type="entry name" value="PRK13442.1"/>
    <property type="match status" value="1"/>
</dbReference>
<keyword evidence="12" id="KW-1185">Reference proteome</keyword>
<comment type="subcellular location">
    <subcellularLocation>
        <location evidence="1 8">Cell membrane</location>
        <topology evidence="1 8">Peripheral membrane protein</topology>
    </subcellularLocation>
</comment>
<dbReference type="InterPro" id="IPR020546">
    <property type="entry name" value="ATP_synth_F1_dsu/esu_N"/>
</dbReference>
<dbReference type="GO" id="GO:0046933">
    <property type="term" value="F:proton-transporting ATP synthase activity, rotational mechanism"/>
    <property type="evidence" value="ECO:0007669"/>
    <property type="project" value="UniProtKB-UniRule"/>
</dbReference>
<dbReference type="HAMAP" id="MF_00530">
    <property type="entry name" value="ATP_synth_epsil_bac"/>
    <property type="match status" value="1"/>
</dbReference>
<evidence type="ECO:0000256" key="5">
    <source>
        <dbReference type="ARBA" id="ARBA00023136"/>
    </source>
</evidence>
<organism evidence="11 12">
    <name type="scientific">Pseudonocardia alni</name>
    <name type="common">Amycolata alni</name>
    <dbReference type="NCBI Taxonomy" id="33907"/>
    <lineage>
        <taxon>Bacteria</taxon>
        <taxon>Bacillati</taxon>
        <taxon>Actinomycetota</taxon>
        <taxon>Actinomycetes</taxon>
        <taxon>Pseudonocardiales</taxon>
        <taxon>Pseudonocardiaceae</taxon>
        <taxon>Pseudonocardia</taxon>
    </lineage>
</organism>
<keyword evidence="7 8" id="KW-0066">ATP synthesis</keyword>
<comment type="function">
    <text evidence="8">Produces ATP from ADP in the presence of a proton gradient across the membrane.</text>
</comment>
<dbReference type="Gene3D" id="2.60.15.10">
    <property type="entry name" value="F0F1 ATP synthase delta/epsilon subunit, N-terminal"/>
    <property type="match status" value="1"/>
</dbReference>
<evidence type="ECO:0000256" key="2">
    <source>
        <dbReference type="ARBA" id="ARBA00005712"/>
    </source>
</evidence>
<comment type="caution">
    <text evidence="11">The sequence shown here is derived from an EMBL/GenBank/DDBJ whole genome shotgun (WGS) entry which is preliminary data.</text>
</comment>
<name>A0A852WDU1_PSEA5</name>
<evidence type="ECO:0000256" key="4">
    <source>
        <dbReference type="ARBA" id="ARBA00023065"/>
    </source>
</evidence>
<proteinExistence type="inferred from homology"/>
<dbReference type="PANTHER" id="PTHR13822">
    <property type="entry name" value="ATP SYNTHASE DELTA/EPSILON CHAIN"/>
    <property type="match status" value="1"/>
</dbReference>
<sequence>MPAEMTVELVSVERRLWSGDARFVLARTTVGEVGILPGHQPMLAQMEEAGVVRIDSTDGSKRTIAVHGGFLSVSAERVSILAEFAEQADEIDVERARRARDGADSSTDEGRAAIARAEARLRAAEAN</sequence>
<evidence type="ECO:0000256" key="8">
    <source>
        <dbReference type="HAMAP-Rule" id="MF_00530"/>
    </source>
</evidence>
<evidence type="ECO:0000256" key="7">
    <source>
        <dbReference type="ARBA" id="ARBA00023310"/>
    </source>
</evidence>
<evidence type="ECO:0000256" key="6">
    <source>
        <dbReference type="ARBA" id="ARBA00023196"/>
    </source>
</evidence>
<reference evidence="11 12" key="1">
    <citation type="submission" date="2020-07" db="EMBL/GenBank/DDBJ databases">
        <title>Sequencing the genomes of 1000 actinobacteria strains.</title>
        <authorList>
            <person name="Klenk H.-P."/>
        </authorList>
    </citation>
    <scope>NUCLEOTIDE SEQUENCE [LARGE SCALE GENOMIC DNA]</scope>
    <source>
        <strain evidence="11 12">DSM 44749</strain>
    </source>
</reference>
<dbReference type="InterPro" id="IPR036771">
    <property type="entry name" value="ATPsynth_dsu/esu_N"/>
</dbReference>
<comment type="similarity">
    <text evidence="2 8 9">Belongs to the ATPase epsilon chain family.</text>
</comment>
<dbReference type="GO" id="GO:0045259">
    <property type="term" value="C:proton-transporting ATP synthase complex"/>
    <property type="evidence" value="ECO:0007669"/>
    <property type="project" value="UniProtKB-KW"/>
</dbReference>
<dbReference type="PANTHER" id="PTHR13822:SF10">
    <property type="entry name" value="ATP SYNTHASE EPSILON CHAIN, CHLOROPLASTIC"/>
    <property type="match status" value="1"/>
</dbReference>
<dbReference type="AlphaFoldDB" id="A0A852WDU1"/>
<keyword evidence="8" id="KW-0375">Hydrogen ion transport</keyword>
<evidence type="ECO:0000313" key="12">
    <source>
        <dbReference type="Proteomes" id="UP000549695"/>
    </source>
</evidence>
<comment type="subunit">
    <text evidence="8 9">F-type ATPases have 2 components, CF(1) - the catalytic core - and CF(0) - the membrane proton channel. CF(1) has five subunits: alpha(3), beta(3), gamma(1), delta(1), epsilon(1). CF(0) has three main subunits: a, b and c.</text>
</comment>